<organism evidence="3 4">
    <name type="scientific">Babesia microti (strain RI)</name>
    <dbReference type="NCBI Taxonomy" id="1133968"/>
    <lineage>
        <taxon>Eukaryota</taxon>
        <taxon>Sar</taxon>
        <taxon>Alveolata</taxon>
        <taxon>Apicomplexa</taxon>
        <taxon>Aconoidasida</taxon>
        <taxon>Piroplasmida</taxon>
        <taxon>Babesiidae</taxon>
        <taxon>Babesia</taxon>
    </lineage>
</organism>
<keyword evidence="1" id="KW-0378">Hydrolase</keyword>
<dbReference type="GO" id="GO:0000014">
    <property type="term" value="F:single-stranded DNA endodeoxyribonuclease activity"/>
    <property type="evidence" value="ECO:0007669"/>
    <property type="project" value="TreeGrafter"/>
</dbReference>
<dbReference type="EMBL" id="LN871599">
    <property type="protein sequence ID" value="CCF75462.2"/>
    <property type="molecule type" value="Genomic_DNA"/>
</dbReference>
<dbReference type="GO" id="GO:0030870">
    <property type="term" value="C:Mre11 complex"/>
    <property type="evidence" value="ECO:0007669"/>
    <property type="project" value="TreeGrafter"/>
</dbReference>
<dbReference type="Gene3D" id="3.30.110.110">
    <property type="entry name" value="Mre11, capping domain"/>
    <property type="match status" value="1"/>
</dbReference>
<dbReference type="VEuPathDB" id="PiroplasmaDB:BmR1_04g06325"/>
<dbReference type="PANTHER" id="PTHR10139">
    <property type="entry name" value="DOUBLE-STRAND BREAK REPAIR PROTEIN MRE11"/>
    <property type="match status" value="1"/>
</dbReference>
<keyword evidence="4" id="KW-1185">Reference proteome</keyword>
<dbReference type="Gene3D" id="3.60.21.10">
    <property type="match status" value="1"/>
</dbReference>
<dbReference type="GO" id="GO:0000724">
    <property type="term" value="P:double-strand break repair via homologous recombination"/>
    <property type="evidence" value="ECO:0007669"/>
    <property type="project" value="TreeGrafter"/>
</dbReference>
<dbReference type="GO" id="GO:0097552">
    <property type="term" value="P:mitochondrial double-strand break repair via homologous recombination"/>
    <property type="evidence" value="ECO:0007669"/>
    <property type="project" value="TreeGrafter"/>
</dbReference>
<evidence type="ECO:0000313" key="3">
    <source>
        <dbReference type="EMBL" id="CCF75462.2"/>
    </source>
</evidence>
<evidence type="ECO:0000313" key="4">
    <source>
        <dbReference type="Proteomes" id="UP000002899"/>
    </source>
</evidence>
<gene>
    <name evidence="3" type="ORF">BmR1_04g06325</name>
</gene>
<reference evidence="3 4" key="1">
    <citation type="journal article" date="2012" name="Nucleic Acids Res.">
        <title>Sequencing of the smallest Apicomplexan genome from the human pathogen Babesia microti.</title>
        <authorList>
            <person name="Cornillot E."/>
            <person name="Hadj-Kaddour K."/>
            <person name="Dassouli A."/>
            <person name="Noel B."/>
            <person name="Ranwez V."/>
            <person name="Vacherie B."/>
            <person name="Augagneur Y."/>
            <person name="Bres V."/>
            <person name="Duclos A."/>
            <person name="Randazzo S."/>
            <person name="Carcy B."/>
            <person name="Debierre-Grockiego F."/>
            <person name="Delbecq S."/>
            <person name="Moubri-Menage K."/>
            <person name="Shams-Eldin H."/>
            <person name="Usmani-Brown S."/>
            <person name="Bringaud F."/>
            <person name="Wincker P."/>
            <person name="Vivares C.P."/>
            <person name="Schwarz R.T."/>
            <person name="Schetters T.P."/>
            <person name="Krause P.J."/>
            <person name="Gorenflot A."/>
            <person name="Berry V."/>
            <person name="Barbe V."/>
            <person name="Ben Mamoun C."/>
        </authorList>
    </citation>
    <scope>NUCLEOTIDE SEQUENCE [LARGE SCALE GENOMIC DNA]</scope>
    <source>
        <strain evidence="3 4">RI</strain>
    </source>
</reference>
<dbReference type="GO" id="GO:0007095">
    <property type="term" value="P:mitotic G2 DNA damage checkpoint signaling"/>
    <property type="evidence" value="ECO:0007669"/>
    <property type="project" value="TreeGrafter"/>
</dbReference>
<dbReference type="GeneID" id="24425909"/>
<name>I7IHA3_BABMR</name>
<dbReference type="CDD" id="cd00840">
    <property type="entry name" value="MPP_Mre11_N"/>
    <property type="match status" value="1"/>
</dbReference>
<dbReference type="OrthoDB" id="30417at2759"/>
<dbReference type="InterPro" id="IPR004843">
    <property type="entry name" value="Calcineurin-like_PHP"/>
</dbReference>
<dbReference type="SMART" id="SM01347">
    <property type="entry name" value="Mre11_DNA_bind"/>
    <property type="match status" value="1"/>
</dbReference>
<reference evidence="3 4" key="3">
    <citation type="journal article" date="2016" name="Sci. Rep.">
        <title>Genome-wide diversity and gene expression profiling of Babesia microti isolates identify polymorphic genes that mediate host-pathogen interactions.</title>
        <authorList>
            <person name="Silva J.C."/>
            <person name="Cornillot E."/>
            <person name="McCracken C."/>
            <person name="Usmani-Brown S."/>
            <person name="Dwivedi A."/>
            <person name="Ifeonu O.O."/>
            <person name="Crabtree J."/>
            <person name="Gotia H.T."/>
            <person name="Virji A.Z."/>
            <person name="Reynes C."/>
            <person name="Colinge J."/>
            <person name="Kumar V."/>
            <person name="Lawres L."/>
            <person name="Pazzi J.E."/>
            <person name="Pablo J.V."/>
            <person name="Hung C."/>
            <person name="Brancato J."/>
            <person name="Kumari P."/>
            <person name="Orvis J."/>
            <person name="Tretina K."/>
            <person name="Chibucos M."/>
            <person name="Ott S."/>
            <person name="Sadzewicz L."/>
            <person name="Sengamalay N."/>
            <person name="Shetty A.C."/>
            <person name="Su Q."/>
            <person name="Tallon L."/>
            <person name="Fraser C.M."/>
            <person name="Frutos R."/>
            <person name="Molina D.M."/>
            <person name="Krause P.J."/>
            <person name="Ben Mamoun C."/>
        </authorList>
    </citation>
    <scope>NUCLEOTIDE SEQUENCE [LARGE SCALE GENOMIC DNA]</scope>
    <source>
        <strain evidence="3 4">RI</strain>
    </source>
</reference>
<dbReference type="Proteomes" id="UP000002899">
    <property type="component" value="Chromosome IV"/>
</dbReference>
<dbReference type="PANTHER" id="PTHR10139:SF1">
    <property type="entry name" value="DOUBLE-STRAND BREAK REPAIR PROTEIN MRE11"/>
    <property type="match status" value="1"/>
</dbReference>
<dbReference type="RefSeq" id="XP_021337184.1">
    <property type="nucleotide sequence ID" value="XM_021482499.1"/>
</dbReference>
<evidence type="ECO:0000259" key="2">
    <source>
        <dbReference type="SMART" id="SM01347"/>
    </source>
</evidence>
<reference evidence="3 4" key="2">
    <citation type="journal article" date="2013" name="PLoS ONE">
        <title>Whole genome mapping and re-organization of the nuclear and mitochondrial genomes of Babesia microti isolates.</title>
        <authorList>
            <person name="Cornillot E."/>
            <person name="Dassouli A."/>
            <person name="Garg A."/>
            <person name="Pachikara N."/>
            <person name="Randazzo S."/>
            <person name="Depoix D."/>
            <person name="Carcy B."/>
            <person name="Delbecq S."/>
            <person name="Frutos R."/>
            <person name="Silva J.C."/>
            <person name="Sutton R."/>
            <person name="Krause P.J."/>
            <person name="Mamoun C.B."/>
        </authorList>
    </citation>
    <scope>NUCLEOTIDE SEQUENCE [LARGE SCALE GENOMIC DNA]</scope>
    <source>
        <strain evidence="3 4">RI</strain>
    </source>
</reference>
<dbReference type="KEGG" id="bmic:BmR1_04g06325"/>
<dbReference type="AlphaFoldDB" id="I7IHA3"/>
<dbReference type="Pfam" id="PF00149">
    <property type="entry name" value="Metallophos"/>
    <property type="match status" value="1"/>
</dbReference>
<dbReference type="SUPFAM" id="SSF56300">
    <property type="entry name" value="Metallo-dependent phosphatases"/>
    <property type="match status" value="1"/>
</dbReference>
<feature type="domain" description="Mre11 DNA-binding" evidence="2">
    <location>
        <begin position="425"/>
        <end position="614"/>
    </location>
</feature>
<proteinExistence type="predicted"/>
<accession>I7IHA3</accession>
<dbReference type="GO" id="GO:0035861">
    <property type="term" value="C:site of double-strand break"/>
    <property type="evidence" value="ECO:0007669"/>
    <property type="project" value="TreeGrafter"/>
</dbReference>
<dbReference type="InterPro" id="IPR007281">
    <property type="entry name" value="Mre11_DNA-bd"/>
</dbReference>
<dbReference type="GO" id="GO:0042138">
    <property type="term" value="P:meiotic DNA double-strand break formation"/>
    <property type="evidence" value="ECO:0007669"/>
    <property type="project" value="TreeGrafter"/>
</dbReference>
<dbReference type="InterPro" id="IPR029052">
    <property type="entry name" value="Metallo-depent_PP-like"/>
</dbReference>
<protein>
    <submittedName>
        <fullName evidence="3">Double-strand break repair protein MRE11</fullName>
    </submittedName>
</protein>
<dbReference type="GO" id="GO:0006303">
    <property type="term" value="P:double-strand break repair via nonhomologous end joining"/>
    <property type="evidence" value="ECO:0007669"/>
    <property type="project" value="TreeGrafter"/>
</dbReference>
<dbReference type="InterPro" id="IPR041796">
    <property type="entry name" value="Mre11_N"/>
</dbReference>
<sequence>MVLKKSSFKSVFTNKAPLITSIIQSPNLRLAKNINNESKITDYEPKIRNVSNFHRITSRMDTHSVGSDVNFDKTPPMLSNLPLKVEHENNFTANISSNCIENITCEDVYCYTQNSNEESPDGYSNESLYSQSDSDVFKILIATDSHLGFKDDDMYLADDPINTFHEILYLASKLNVDCIFHSGDLFDQNKPSRTTMYKTMELLNKYCLGANKIAFEVFESSNVMHNDDKSLLLSTKNVFTDKHNVKLPIFIIHGNHDNPSHEKGLSPIDILDVSGLVNYFGKIEDFNHINVKPLLLKKGKTKIALYGLGWIKDERLVRAFQTNKIEFSVPNNLSEWICILLFHQNRYRGSGVSAPVESCIPESYIPDFIDLIIWGHEHESQRAPVKSATKNHRILQLGSSVRTSLIQSETLPKHVALLEVKLDSYKIYPIRLETVRPMIYRDIALKDYDVLPQEKSIWDFLTIMIQNLLSEREVNDDKNVSTDNILTLSTLLSNLKETNNENEFDRIIEKVHSMPLVRVKIDYTGFPTINPKSFGSQFIGKIANPFEIIRFYKRKTQSIKNNGNKTVSDELVNLDLQHIDNKGIFDIIYESVDVTGNKLNFFSEHELNLAVQGFVLGMDSKAISSYVSKYVDEMSSYIANNLSKYIFSDEDMLKFIELKALERANLLRSELENKAQKIGESNEIKGGNNSIYCDEIDSNNLSLCNNMCTIKQIPNVDMGVKRVMGDAISDTVVKKKITFNN</sequence>
<dbReference type="GO" id="GO:0000723">
    <property type="term" value="P:telomere maintenance"/>
    <property type="evidence" value="ECO:0007669"/>
    <property type="project" value="TreeGrafter"/>
</dbReference>
<dbReference type="Pfam" id="PF04152">
    <property type="entry name" value="Mre11_DNA_bind"/>
    <property type="match status" value="1"/>
</dbReference>
<evidence type="ECO:0000256" key="1">
    <source>
        <dbReference type="ARBA" id="ARBA00022801"/>
    </source>
</evidence>
<dbReference type="InterPro" id="IPR038487">
    <property type="entry name" value="Mre11_capping_dom"/>
</dbReference>
<dbReference type="GO" id="GO:0030145">
    <property type="term" value="F:manganese ion binding"/>
    <property type="evidence" value="ECO:0007669"/>
    <property type="project" value="InterPro"/>
</dbReference>